<dbReference type="OMA" id="SCEHAND"/>
<keyword evidence="2" id="KW-1185">Reference proteome</keyword>
<evidence type="ECO:0000313" key="1">
    <source>
        <dbReference type="EMBL" id="KAH7282762.1"/>
    </source>
</evidence>
<reference evidence="1" key="1">
    <citation type="submission" date="2021-08" db="EMBL/GenBank/DDBJ databases">
        <title>WGS assembly of Ceratopteris richardii.</title>
        <authorList>
            <person name="Marchant D.B."/>
            <person name="Chen G."/>
            <person name="Jenkins J."/>
            <person name="Shu S."/>
            <person name="Leebens-Mack J."/>
            <person name="Grimwood J."/>
            <person name="Schmutz J."/>
            <person name="Soltis P."/>
            <person name="Soltis D."/>
            <person name="Chen Z.-H."/>
        </authorList>
    </citation>
    <scope>NUCLEOTIDE SEQUENCE</scope>
    <source>
        <strain evidence="1">Whitten #5841</strain>
        <tissue evidence="1">Leaf</tissue>
    </source>
</reference>
<dbReference type="EMBL" id="CM035440">
    <property type="protein sequence ID" value="KAH7282762.1"/>
    <property type="molecule type" value="Genomic_DNA"/>
</dbReference>
<comment type="caution">
    <text evidence="1">The sequence shown here is derived from an EMBL/GenBank/DDBJ whole genome shotgun (WGS) entry which is preliminary data.</text>
</comment>
<dbReference type="AlphaFoldDB" id="A0A8T2QF80"/>
<dbReference type="OrthoDB" id="691673at2759"/>
<name>A0A8T2QF80_CERRI</name>
<accession>A0A8T2QF80</accession>
<dbReference type="Proteomes" id="UP000825935">
    <property type="component" value="Chromosome 35"/>
</dbReference>
<evidence type="ECO:0000313" key="2">
    <source>
        <dbReference type="Proteomes" id="UP000825935"/>
    </source>
</evidence>
<protein>
    <submittedName>
        <fullName evidence="1">Uncharacterized protein</fullName>
    </submittedName>
</protein>
<gene>
    <name evidence="1" type="ORF">KP509_35G046600</name>
</gene>
<proteinExistence type="predicted"/>
<sequence length="69" mass="8743">MGAWQRREEDRRRREQDWREAMKELEMQRIAREEGWREKEEQWRVREEMRAQRRDALIAAILSKLTKDE</sequence>
<organism evidence="1 2">
    <name type="scientific">Ceratopteris richardii</name>
    <name type="common">Triangle waterfern</name>
    <dbReference type="NCBI Taxonomy" id="49495"/>
    <lineage>
        <taxon>Eukaryota</taxon>
        <taxon>Viridiplantae</taxon>
        <taxon>Streptophyta</taxon>
        <taxon>Embryophyta</taxon>
        <taxon>Tracheophyta</taxon>
        <taxon>Polypodiopsida</taxon>
        <taxon>Polypodiidae</taxon>
        <taxon>Polypodiales</taxon>
        <taxon>Pteridineae</taxon>
        <taxon>Pteridaceae</taxon>
        <taxon>Parkerioideae</taxon>
        <taxon>Ceratopteris</taxon>
    </lineage>
</organism>